<evidence type="ECO:0000313" key="3">
    <source>
        <dbReference type="Proteomes" id="UP000268162"/>
    </source>
</evidence>
<dbReference type="EMBL" id="ML003721">
    <property type="protein sequence ID" value="RKP33586.1"/>
    <property type="molecule type" value="Genomic_DNA"/>
</dbReference>
<proteinExistence type="predicted"/>
<evidence type="ECO:0000313" key="2">
    <source>
        <dbReference type="EMBL" id="RKP33586.1"/>
    </source>
</evidence>
<keyword evidence="3" id="KW-1185">Reference proteome</keyword>
<name>A0A4P9ZJZ9_9FUNG</name>
<feature type="chain" id="PRO_5020378085" evidence="1">
    <location>
        <begin position="19"/>
        <end position="208"/>
    </location>
</feature>
<accession>A0A4P9ZJZ9</accession>
<sequence length="208" mass="21660">MKLFTISTLAFAMPSALAGSLPIVPNTDSFQCSPAVPLEMKLAVADLNGILCRFEPTQALAIVEKFVQEKGYNGQACQGEAECARRRGELAGYVASNPEASLISTIANSPGDHASSPMPKLYRRSSGECPIPCVNVWDVVEDQCGSGECVGSLCAFICVVPVTIFNIFIAGPTQAVACIFTCGGSCGDVCGDGMTMTIPPNPATAPES</sequence>
<organism evidence="2 3">
    <name type="scientific">Dimargaris cristalligena</name>
    <dbReference type="NCBI Taxonomy" id="215637"/>
    <lineage>
        <taxon>Eukaryota</taxon>
        <taxon>Fungi</taxon>
        <taxon>Fungi incertae sedis</taxon>
        <taxon>Zoopagomycota</taxon>
        <taxon>Kickxellomycotina</taxon>
        <taxon>Dimargaritomycetes</taxon>
        <taxon>Dimargaritales</taxon>
        <taxon>Dimargaritaceae</taxon>
        <taxon>Dimargaris</taxon>
    </lineage>
</organism>
<keyword evidence="1" id="KW-0732">Signal</keyword>
<dbReference type="Proteomes" id="UP000268162">
    <property type="component" value="Unassembled WGS sequence"/>
</dbReference>
<dbReference type="AlphaFoldDB" id="A0A4P9ZJZ9"/>
<reference evidence="3" key="1">
    <citation type="journal article" date="2018" name="Nat. Microbiol.">
        <title>Leveraging single-cell genomics to expand the fungal tree of life.</title>
        <authorList>
            <person name="Ahrendt S.R."/>
            <person name="Quandt C.A."/>
            <person name="Ciobanu D."/>
            <person name="Clum A."/>
            <person name="Salamov A."/>
            <person name="Andreopoulos B."/>
            <person name="Cheng J.F."/>
            <person name="Woyke T."/>
            <person name="Pelin A."/>
            <person name="Henrissat B."/>
            <person name="Reynolds N.K."/>
            <person name="Benny G.L."/>
            <person name="Smith M.E."/>
            <person name="James T.Y."/>
            <person name="Grigoriev I.V."/>
        </authorList>
    </citation>
    <scope>NUCLEOTIDE SEQUENCE [LARGE SCALE GENOMIC DNA]</scope>
    <source>
        <strain evidence="3">RSA 468</strain>
    </source>
</reference>
<gene>
    <name evidence="2" type="ORF">BJ085DRAFT_27233</name>
</gene>
<evidence type="ECO:0000256" key="1">
    <source>
        <dbReference type="SAM" id="SignalP"/>
    </source>
</evidence>
<feature type="signal peptide" evidence="1">
    <location>
        <begin position="1"/>
        <end position="18"/>
    </location>
</feature>
<protein>
    <submittedName>
        <fullName evidence="2">Uncharacterized protein</fullName>
    </submittedName>
</protein>